<protein>
    <recommendedName>
        <fullName evidence="3">Formylglycine-generating enzyme family protein</fullName>
    </recommendedName>
</protein>
<sequence>MPIGFGHVAMDHLAVRQAASRAASSLTMARAHAVRLPGGTFWMGSEDPDVNPGDGEGPCREVAVRNTATV</sequence>
<comment type="caution">
    <text evidence="1">The sequence shown here is derived from an EMBL/GenBank/DDBJ whole genome shotgun (WGS) entry which is preliminary data.</text>
</comment>
<dbReference type="EMBL" id="JAVRFD010000001">
    <property type="protein sequence ID" value="MDT0541981.1"/>
    <property type="molecule type" value="Genomic_DNA"/>
</dbReference>
<organism evidence="1 2">
    <name type="scientific">Streptomyces lonegramiae</name>
    <dbReference type="NCBI Taxonomy" id="3075524"/>
    <lineage>
        <taxon>Bacteria</taxon>
        <taxon>Bacillati</taxon>
        <taxon>Actinomycetota</taxon>
        <taxon>Actinomycetes</taxon>
        <taxon>Kitasatosporales</taxon>
        <taxon>Streptomycetaceae</taxon>
        <taxon>Streptomyces</taxon>
    </lineage>
</organism>
<proteinExistence type="predicted"/>
<keyword evidence="2" id="KW-1185">Reference proteome</keyword>
<gene>
    <name evidence="1" type="ORF">RND15_04505</name>
</gene>
<reference evidence="1" key="1">
    <citation type="submission" date="2024-05" db="EMBL/GenBank/DDBJ databases">
        <title>30 novel species of actinomycetes from the DSMZ collection.</title>
        <authorList>
            <person name="Nouioui I."/>
        </authorList>
    </citation>
    <scope>NUCLEOTIDE SEQUENCE</scope>
    <source>
        <strain evidence="1">DSM 41529</strain>
    </source>
</reference>
<evidence type="ECO:0000313" key="1">
    <source>
        <dbReference type="EMBL" id="MDT0541981.1"/>
    </source>
</evidence>
<evidence type="ECO:0000313" key="2">
    <source>
        <dbReference type="Proteomes" id="UP001180754"/>
    </source>
</evidence>
<dbReference type="Proteomes" id="UP001180754">
    <property type="component" value="Unassembled WGS sequence"/>
</dbReference>
<dbReference type="RefSeq" id="WP_311722272.1">
    <property type="nucleotide sequence ID" value="NZ_JAVRFD010000001.1"/>
</dbReference>
<name>A0ABU2X7U6_9ACTN</name>
<evidence type="ECO:0008006" key="3">
    <source>
        <dbReference type="Google" id="ProtNLM"/>
    </source>
</evidence>
<accession>A0ABU2X7U6</accession>